<keyword evidence="4 6" id="KW-0788">Thiol protease</keyword>
<reference evidence="10" key="1">
    <citation type="submission" date="2021-01" db="EMBL/GenBank/DDBJ databases">
        <authorList>
            <person name="Corre E."/>
            <person name="Pelletier E."/>
            <person name="Niang G."/>
            <person name="Scheremetjew M."/>
            <person name="Finn R."/>
            <person name="Kale V."/>
            <person name="Holt S."/>
            <person name="Cochrane G."/>
            <person name="Meng A."/>
            <person name="Brown T."/>
            <person name="Cohen L."/>
        </authorList>
    </citation>
    <scope>NUCLEOTIDE SEQUENCE</scope>
    <source>
        <strain evidence="10">SAG 63-3</strain>
    </source>
</reference>
<evidence type="ECO:0000256" key="1">
    <source>
        <dbReference type="ARBA" id="ARBA00007623"/>
    </source>
</evidence>
<dbReference type="InterPro" id="IPR000169">
    <property type="entry name" value="Pept_cys_AS"/>
</dbReference>
<name>A0A7S0YFV0_9CHLO</name>
<dbReference type="Gene3D" id="3.90.70.10">
    <property type="entry name" value="Cysteine proteinases"/>
    <property type="match status" value="1"/>
</dbReference>
<feature type="active site" evidence="5 6">
    <location>
        <position position="128"/>
    </location>
</feature>
<dbReference type="PANTHER" id="PTHR10183">
    <property type="entry name" value="CALPAIN"/>
    <property type="match status" value="1"/>
</dbReference>
<dbReference type="InterPro" id="IPR038765">
    <property type="entry name" value="Papain-like_cys_pep_sf"/>
</dbReference>
<dbReference type="CDD" id="cd00044">
    <property type="entry name" value="CysPc"/>
    <property type="match status" value="1"/>
</dbReference>
<evidence type="ECO:0000256" key="2">
    <source>
        <dbReference type="ARBA" id="ARBA00022670"/>
    </source>
</evidence>
<dbReference type="PRINTS" id="PR00704">
    <property type="entry name" value="CALPAIN"/>
</dbReference>
<keyword evidence="8" id="KW-1133">Transmembrane helix</keyword>
<dbReference type="InterPro" id="IPR001300">
    <property type="entry name" value="Peptidase_C2_calpain_cat"/>
</dbReference>
<keyword evidence="3 6" id="KW-0378">Hydrolase</keyword>
<keyword evidence="8" id="KW-0472">Membrane</keyword>
<evidence type="ECO:0000256" key="5">
    <source>
        <dbReference type="PIRSR" id="PIRSR622684-1"/>
    </source>
</evidence>
<evidence type="ECO:0000256" key="8">
    <source>
        <dbReference type="SAM" id="Phobius"/>
    </source>
</evidence>
<evidence type="ECO:0000256" key="4">
    <source>
        <dbReference type="ARBA" id="ARBA00022807"/>
    </source>
</evidence>
<feature type="active site" evidence="5 6">
    <location>
        <position position="315"/>
    </location>
</feature>
<keyword evidence="2 6" id="KW-0645">Protease</keyword>
<gene>
    <name evidence="10" type="ORF">PPAR00522_LOCUS13101</name>
</gene>
<sequence length="497" mass="54873">MGEAKIYTENDVKKDDKGPNILVKILFAPLILLGQSIWIYVFGCLDIYLRRIGHNIQVLLFTQYIDKTFPHDYTSIGTWNGTTGPKLDKLIDWHRVADVCNNGNKSGSKLFCDGIEPSDICQGQLGDCWLLSALACLANEDGAIQRVFLTNEYNAYGKYKVRLWDALNSSWRVITIDDWIPCEEGSTKPVFAKPNSDEAWVILLEKALAKFKGGYNRLDGGSPLWALNCLTGDFVFKYQLKDDGAWHRSDMVVREKEGGQPGEISVLLRGDPGTDRTPDAFFQLLLAHIRRGSFVAASTGGGNDTQNVNGIVLGHAYSIVDARMVDRVQLIRLRNPWGTFEWTGAWSDNAPEWKLNPKIARALGHTTETTAYVTASASGAGGEVIAPHPSSASGKANGQTGSATFSKKKSPISDDGTFWMQLSDFSTYFKSVDFCCRSTGWDDLELEVDEGSPHCGPCIGCVKGCTTFWLCCRGCQALFCARRRIESYTEASREGMA</sequence>
<protein>
    <recommendedName>
        <fullName evidence="9">Calpain catalytic domain-containing protein</fullName>
    </recommendedName>
</protein>
<dbReference type="SUPFAM" id="SSF54001">
    <property type="entry name" value="Cysteine proteinases"/>
    <property type="match status" value="1"/>
</dbReference>
<accession>A0A7S0YFV0</accession>
<evidence type="ECO:0000256" key="3">
    <source>
        <dbReference type="ARBA" id="ARBA00022801"/>
    </source>
</evidence>
<comment type="similarity">
    <text evidence="1">Belongs to the peptidase C2 family.</text>
</comment>
<dbReference type="PROSITE" id="PS50203">
    <property type="entry name" value="CALPAIN_CAT"/>
    <property type="match status" value="1"/>
</dbReference>
<feature type="transmembrane region" description="Helical" evidence="8">
    <location>
        <begin position="21"/>
        <end position="41"/>
    </location>
</feature>
<dbReference type="PROSITE" id="PS00139">
    <property type="entry name" value="THIOL_PROTEASE_CYS"/>
    <property type="match status" value="1"/>
</dbReference>
<dbReference type="EMBL" id="HBFM01020090">
    <property type="protein sequence ID" value="CAD8777487.1"/>
    <property type="molecule type" value="Transcribed_RNA"/>
</dbReference>
<dbReference type="PANTHER" id="PTHR10183:SF379">
    <property type="entry name" value="CALPAIN-5"/>
    <property type="match status" value="1"/>
</dbReference>
<dbReference type="AlphaFoldDB" id="A0A7S0YFV0"/>
<dbReference type="Pfam" id="PF00648">
    <property type="entry name" value="Peptidase_C2"/>
    <property type="match status" value="1"/>
</dbReference>
<dbReference type="SMART" id="SM00230">
    <property type="entry name" value="CysPc"/>
    <property type="match status" value="1"/>
</dbReference>
<dbReference type="InterPro" id="IPR022684">
    <property type="entry name" value="Calpain_cysteine_protease"/>
</dbReference>
<evidence type="ECO:0000259" key="9">
    <source>
        <dbReference type="PROSITE" id="PS50203"/>
    </source>
</evidence>
<feature type="region of interest" description="Disordered" evidence="7">
    <location>
        <begin position="386"/>
        <end position="411"/>
    </location>
</feature>
<evidence type="ECO:0000256" key="7">
    <source>
        <dbReference type="SAM" id="MobiDB-lite"/>
    </source>
</evidence>
<dbReference type="GO" id="GO:0006508">
    <property type="term" value="P:proteolysis"/>
    <property type="evidence" value="ECO:0007669"/>
    <property type="project" value="UniProtKB-KW"/>
</dbReference>
<organism evidence="10">
    <name type="scientific">Polytomella parva</name>
    <dbReference type="NCBI Taxonomy" id="51329"/>
    <lineage>
        <taxon>Eukaryota</taxon>
        <taxon>Viridiplantae</taxon>
        <taxon>Chlorophyta</taxon>
        <taxon>core chlorophytes</taxon>
        <taxon>Chlorophyceae</taxon>
        <taxon>CS clade</taxon>
        <taxon>Chlamydomonadales</taxon>
        <taxon>Chlamydomonadaceae</taxon>
        <taxon>Polytomella</taxon>
    </lineage>
</organism>
<feature type="domain" description="Calpain catalytic" evidence="9">
    <location>
        <begin position="63"/>
        <end position="438"/>
    </location>
</feature>
<keyword evidence="8" id="KW-0812">Transmembrane</keyword>
<proteinExistence type="inferred from homology"/>
<feature type="active site" evidence="5 6">
    <location>
        <position position="335"/>
    </location>
</feature>
<evidence type="ECO:0000313" key="10">
    <source>
        <dbReference type="EMBL" id="CAD8777487.1"/>
    </source>
</evidence>
<dbReference type="GO" id="GO:0004198">
    <property type="term" value="F:calcium-dependent cysteine-type endopeptidase activity"/>
    <property type="evidence" value="ECO:0007669"/>
    <property type="project" value="InterPro"/>
</dbReference>
<feature type="compositionally biased region" description="Polar residues" evidence="7">
    <location>
        <begin position="390"/>
        <end position="405"/>
    </location>
</feature>
<evidence type="ECO:0000256" key="6">
    <source>
        <dbReference type="PROSITE-ProRule" id="PRU00239"/>
    </source>
</evidence>